<proteinExistence type="predicted"/>
<evidence type="ECO:0000313" key="3">
    <source>
        <dbReference type="Proteomes" id="UP001152797"/>
    </source>
</evidence>
<name>A0A9P1BYK3_9DINO</name>
<keyword evidence="3" id="KW-1185">Reference proteome</keyword>
<sequence>MAAPEVKFRKRVPVVEALPPYDLAKSKLVNFDLLGELRRAHADEARRHYASLTAPNVGLVERKCPYGAPLPQKIRKTKSKTKMTQSLPELPCAEEKPKPRRIPGVQLLEIPYDPTTLSNEHAERINALDSQIAEKELSLEKSGRSLPRSFSLTPSFDFDQLPKGQSSEAKTQYFPRSTNIIKEIGCGKDPRYCRPWGPYEQHREAYWRQAIALSSKA</sequence>
<protein>
    <submittedName>
        <fullName evidence="1">Uncharacterized protein</fullName>
    </submittedName>
</protein>
<accession>A0A9P1BYK3</accession>
<reference evidence="2" key="2">
    <citation type="submission" date="2024-04" db="EMBL/GenBank/DDBJ databases">
        <authorList>
            <person name="Chen Y."/>
            <person name="Shah S."/>
            <person name="Dougan E. K."/>
            <person name="Thang M."/>
            <person name="Chan C."/>
        </authorList>
    </citation>
    <scope>NUCLEOTIDE SEQUENCE [LARGE SCALE GENOMIC DNA]</scope>
</reference>
<gene>
    <name evidence="1" type="ORF">C1SCF055_LOCUS9847</name>
</gene>
<comment type="caution">
    <text evidence="1">The sequence shown here is derived from an EMBL/GenBank/DDBJ whole genome shotgun (WGS) entry which is preliminary data.</text>
</comment>
<dbReference type="AlphaFoldDB" id="A0A9P1BYK3"/>
<dbReference type="OrthoDB" id="423132at2759"/>
<evidence type="ECO:0000313" key="2">
    <source>
        <dbReference type="EMBL" id="CAL1135487.1"/>
    </source>
</evidence>
<evidence type="ECO:0000313" key="1">
    <source>
        <dbReference type="EMBL" id="CAI3982112.1"/>
    </source>
</evidence>
<organism evidence="1">
    <name type="scientific">Cladocopium goreaui</name>
    <dbReference type="NCBI Taxonomy" id="2562237"/>
    <lineage>
        <taxon>Eukaryota</taxon>
        <taxon>Sar</taxon>
        <taxon>Alveolata</taxon>
        <taxon>Dinophyceae</taxon>
        <taxon>Suessiales</taxon>
        <taxon>Symbiodiniaceae</taxon>
        <taxon>Cladocopium</taxon>
    </lineage>
</organism>
<dbReference type="EMBL" id="CAMXCT020000683">
    <property type="protein sequence ID" value="CAL1135487.1"/>
    <property type="molecule type" value="Genomic_DNA"/>
</dbReference>
<reference evidence="1" key="1">
    <citation type="submission" date="2022-10" db="EMBL/GenBank/DDBJ databases">
        <authorList>
            <person name="Chen Y."/>
            <person name="Dougan E. K."/>
            <person name="Chan C."/>
            <person name="Rhodes N."/>
            <person name="Thang M."/>
        </authorList>
    </citation>
    <scope>NUCLEOTIDE SEQUENCE</scope>
</reference>
<dbReference type="EMBL" id="CAMXCT010000683">
    <property type="protein sequence ID" value="CAI3982112.1"/>
    <property type="molecule type" value="Genomic_DNA"/>
</dbReference>
<dbReference type="EMBL" id="CAMXCT030000683">
    <property type="protein sequence ID" value="CAL4769424.1"/>
    <property type="molecule type" value="Genomic_DNA"/>
</dbReference>
<dbReference type="Proteomes" id="UP001152797">
    <property type="component" value="Unassembled WGS sequence"/>
</dbReference>